<dbReference type="EMBL" id="JBIMPR010000014">
    <property type="protein sequence ID" value="MFH5776048.1"/>
    <property type="molecule type" value="Genomic_DNA"/>
</dbReference>
<gene>
    <name evidence="2" type="ORF">ACHFJ0_17520</name>
</gene>
<evidence type="ECO:0000313" key="2">
    <source>
        <dbReference type="EMBL" id="MFH5776048.1"/>
    </source>
</evidence>
<evidence type="ECO:0000313" key="3">
    <source>
        <dbReference type="Proteomes" id="UP001609376"/>
    </source>
</evidence>
<dbReference type="Proteomes" id="UP001609376">
    <property type="component" value="Unassembled WGS sequence"/>
</dbReference>
<dbReference type="InterPro" id="IPR024408">
    <property type="entry name" value="Muramidase"/>
</dbReference>
<accession>A0ABW7LRE1</accession>
<protein>
    <submittedName>
        <fullName evidence="2">N-acetylmuramidase domain-containing protein</fullName>
    </submittedName>
</protein>
<dbReference type="RefSeq" id="WP_395135132.1">
    <property type="nucleotide sequence ID" value="NZ_JBIMPR010000014.1"/>
</dbReference>
<sequence>MYPAGIKGAAKPLTDIGVARVGRVIGVGQDEIRTAIEVEASGDGFDRHGRPEMLFEPYVFYRELGQGPKRTNLAFTL</sequence>
<keyword evidence="3" id="KW-1185">Reference proteome</keyword>
<comment type="caution">
    <text evidence="2">The sequence shown here is derived from an EMBL/GenBank/DDBJ whole genome shotgun (WGS) entry which is preliminary data.</text>
</comment>
<proteinExistence type="predicted"/>
<evidence type="ECO:0000259" key="1">
    <source>
        <dbReference type="Pfam" id="PF11860"/>
    </source>
</evidence>
<name>A0ABW7LRE1_9RHOB</name>
<dbReference type="Pfam" id="PF11860">
    <property type="entry name" value="Muramidase"/>
    <property type="match status" value="1"/>
</dbReference>
<feature type="domain" description="N-acetylmuramidase" evidence="1">
    <location>
        <begin position="31"/>
        <end position="66"/>
    </location>
</feature>
<organism evidence="2 3">
    <name type="scientific">Paracoccus broussonetiae subsp. drimophilus</name>
    <dbReference type="NCBI Taxonomy" id="3373869"/>
    <lineage>
        <taxon>Bacteria</taxon>
        <taxon>Pseudomonadati</taxon>
        <taxon>Pseudomonadota</taxon>
        <taxon>Alphaproteobacteria</taxon>
        <taxon>Rhodobacterales</taxon>
        <taxon>Paracoccaceae</taxon>
        <taxon>Paracoccus</taxon>
        <taxon>Paracoccus broussonetiae</taxon>
    </lineage>
</organism>
<reference evidence="2 3" key="1">
    <citation type="submission" date="2024-10" db="EMBL/GenBank/DDBJ databases">
        <title>Paracoccus drimophilus sp. nov., a novel bacterium from corn roots in Hunan.</title>
        <authorList>
            <person name="Li X."/>
        </authorList>
    </citation>
    <scope>NUCLEOTIDE SEQUENCE [LARGE SCALE GENOMIC DNA]</scope>
    <source>
        <strain evidence="2 3">NGMCC 1.201697</strain>
    </source>
</reference>